<dbReference type="InterPro" id="IPR039426">
    <property type="entry name" value="TonB-dep_rcpt-like"/>
</dbReference>
<evidence type="ECO:0000256" key="1">
    <source>
        <dbReference type="ARBA" id="ARBA00004571"/>
    </source>
</evidence>
<feature type="domain" description="TonB-dependent receptor plug" evidence="9">
    <location>
        <begin position="195"/>
        <end position="301"/>
    </location>
</feature>
<dbReference type="NCBIfam" id="TIGR04057">
    <property type="entry name" value="SusC_RagA_signa"/>
    <property type="match status" value="1"/>
</dbReference>
<dbReference type="GO" id="GO:0015344">
    <property type="term" value="F:siderophore uptake transmembrane transporter activity"/>
    <property type="evidence" value="ECO:0007669"/>
    <property type="project" value="TreeGrafter"/>
</dbReference>
<dbReference type="Proteomes" id="UP000263900">
    <property type="component" value="Chromosome"/>
</dbReference>
<dbReference type="InterPro" id="IPR008969">
    <property type="entry name" value="CarboxyPept-like_regulatory"/>
</dbReference>
<dbReference type="AlphaFoldDB" id="A0A3B7MN40"/>
<evidence type="ECO:0000256" key="6">
    <source>
        <dbReference type="ARBA" id="ARBA00023136"/>
    </source>
</evidence>
<evidence type="ECO:0000313" key="10">
    <source>
        <dbReference type="EMBL" id="AXY74779.1"/>
    </source>
</evidence>
<dbReference type="GO" id="GO:0009279">
    <property type="term" value="C:cell outer membrane"/>
    <property type="evidence" value="ECO:0007669"/>
    <property type="project" value="UniProtKB-SubCell"/>
</dbReference>
<dbReference type="OrthoDB" id="9768177at2"/>
<dbReference type="PANTHER" id="PTHR30069:SF29">
    <property type="entry name" value="HEMOGLOBIN AND HEMOGLOBIN-HAPTOGLOBIN-BINDING PROTEIN 1-RELATED"/>
    <property type="match status" value="1"/>
</dbReference>
<evidence type="ECO:0000256" key="8">
    <source>
        <dbReference type="PROSITE-ProRule" id="PRU01360"/>
    </source>
</evidence>
<keyword evidence="4 8" id="KW-0812">Transmembrane</keyword>
<keyword evidence="2 8" id="KW-0813">Transport</keyword>
<keyword evidence="11" id="KW-1185">Reference proteome</keyword>
<dbReference type="EMBL" id="CP032157">
    <property type="protein sequence ID" value="AXY74779.1"/>
    <property type="molecule type" value="Genomic_DNA"/>
</dbReference>
<organism evidence="10 11">
    <name type="scientific">Paraflavitalea soli</name>
    <dbReference type="NCBI Taxonomy" id="2315862"/>
    <lineage>
        <taxon>Bacteria</taxon>
        <taxon>Pseudomonadati</taxon>
        <taxon>Bacteroidota</taxon>
        <taxon>Chitinophagia</taxon>
        <taxon>Chitinophagales</taxon>
        <taxon>Chitinophagaceae</taxon>
        <taxon>Paraflavitalea</taxon>
    </lineage>
</organism>
<gene>
    <name evidence="10" type="ORF">D3H65_12635</name>
</gene>
<accession>A0A3B7MN40</accession>
<dbReference type="InterPro" id="IPR023996">
    <property type="entry name" value="TonB-dep_OMP_SusC/RagA"/>
</dbReference>
<protein>
    <submittedName>
        <fullName evidence="10">SusC/RagA family TonB-linked outer membrane protein</fullName>
    </submittedName>
</protein>
<name>A0A3B7MN40_9BACT</name>
<evidence type="ECO:0000256" key="4">
    <source>
        <dbReference type="ARBA" id="ARBA00022692"/>
    </source>
</evidence>
<evidence type="ECO:0000256" key="7">
    <source>
        <dbReference type="ARBA" id="ARBA00023237"/>
    </source>
</evidence>
<dbReference type="SUPFAM" id="SSF56935">
    <property type="entry name" value="Porins"/>
    <property type="match status" value="1"/>
</dbReference>
<evidence type="ECO:0000256" key="5">
    <source>
        <dbReference type="ARBA" id="ARBA00022729"/>
    </source>
</evidence>
<evidence type="ECO:0000259" key="9">
    <source>
        <dbReference type="Pfam" id="PF07715"/>
    </source>
</evidence>
<dbReference type="Gene3D" id="2.40.170.20">
    <property type="entry name" value="TonB-dependent receptor, beta-barrel domain"/>
    <property type="match status" value="1"/>
</dbReference>
<dbReference type="RefSeq" id="WP_119050662.1">
    <property type="nucleotide sequence ID" value="NZ_CP032157.1"/>
</dbReference>
<sequence>MKSKLLVLTVGTLLLAVKGHAQKTITRTFINAPLETVIRDISDSAGLTCATNAARFRKCSPVTINFTKVEVYQALEDACKKQPVSCRIEQEAIIVEPRDVKGRITDERGEPLANITVVSSGSNKHFVTRKDGRFTLYQAALDSFFDVSAVNYESQHIILDGSVWFNLILKEKVTIYGDSTGVTVCDGYNRKPRERATGSFGNIGLQQLIARPSPTLGPRLDGLVPGMVVFNTDIGLTSPLPAITIRGVSTLLANAQPLFVVDRFPYDGNLNQLNPNDIECITILKDAAASSIWGARAGNGVIVITTRQGKHNQGPRLSFSTQLTLLDKYNSRYLPLLGAASTLSLEDSFFHRGYYDVALLSGFGSVPPGAEILEQLRLGMIDSTKAASLLQALAGHDVRDDLDKYYYRRTTAQQYHLSLEGGDTQSRYYLSAGYDKINNGLTQGTQYRYSITSNYSYKPRKTVEINLGAALNQTGARNDIPFPGIAYTYAMLANPDGTAAVVNRDRPQVWKDTQVLNGMPDWSYRPLDELSLRDDSLHRLQTRLFINLAYTVVKGLKLQIAAQNLVENTTHTTRYPIASYAYRDLYNNFSYLHGFGIASLVPQGPMEDIQQTHYRATNIRGQIDYNHNWPDNKWELTAVAGAEIARTTADTSRGRHYSKTVNFDTLYNMYEALLPPMALPGKPYTREAFDYFRSYFAIAGLALHGRYMMTGSFRIDQSNFFGARTNALTQPLWSAGMKWRFTNEPFINISWLSEASLRTNFGLSGNIDKSLSALLTTTPPVINQYGAETRTILNAANPNLQWETSRLFNIGLDFQFSKKRFSGTVEYYRRFSKDLLNNEITRTTAGATPYRNNSAALRGHGVELQLNVRLPLGKCQYNGSLLLAYTTNKVIHTDTSKQKAIDYLDPSAGNLLVGRPSDALYALHKAPLDPANGDPRAYLQGEPSNDYPAILNGPRDSLQYMGHSTPPWTAAISQSISYYGITLSFLLIGRFGYHYRQSSMDYHGFISGTKLPHPDYDNRWQQPGDETRTTVPSFPAIIDPFRDQVYGYSNVLVKKADNIRMREVKLSYMLNEKIGKKAGLSGATIFLYGANLGILWKASHNSLDPDSPSAMPLPKSYSIGLSINL</sequence>
<dbReference type="Pfam" id="PF07715">
    <property type="entry name" value="Plug"/>
    <property type="match status" value="1"/>
</dbReference>
<keyword evidence="5" id="KW-0732">Signal</keyword>
<dbReference type="Gene3D" id="2.60.40.1120">
    <property type="entry name" value="Carboxypeptidase-like, regulatory domain"/>
    <property type="match status" value="1"/>
</dbReference>
<evidence type="ECO:0000256" key="2">
    <source>
        <dbReference type="ARBA" id="ARBA00022448"/>
    </source>
</evidence>
<dbReference type="InterPro" id="IPR023997">
    <property type="entry name" value="TonB-dep_OMP_SusC/RagA_CS"/>
</dbReference>
<comment type="similarity">
    <text evidence="8">Belongs to the TonB-dependent receptor family.</text>
</comment>
<keyword evidence="6 8" id="KW-0472">Membrane</keyword>
<dbReference type="PANTHER" id="PTHR30069">
    <property type="entry name" value="TONB-DEPENDENT OUTER MEMBRANE RECEPTOR"/>
    <property type="match status" value="1"/>
</dbReference>
<proteinExistence type="inferred from homology"/>
<dbReference type="KEGG" id="pseg:D3H65_12635"/>
<dbReference type="PROSITE" id="PS52016">
    <property type="entry name" value="TONB_DEPENDENT_REC_3"/>
    <property type="match status" value="1"/>
</dbReference>
<keyword evidence="7 8" id="KW-0998">Cell outer membrane</keyword>
<comment type="subcellular location">
    <subcellularLocation>
        <location evidence="1 8">Cell outer membrane</location>
        <topology evidence="1 8">Multi-pass membrane protein</topology>
    </subcellularLocation>
</comment>
<dbReference type="InterPro" id="IPR037066">
    <property type="entry name" value="Plug_dom_sf"/>
</dbReference>
<reference evidence="10 11" key="1">
    <citation type="submission" date="2018-09" db="EMBL/GenBank/DDBJ databases">
        <title>Genome sequencing of strain 6GH32-13.</title>
        <authorList>
            <person name="Weon H.-Y."/>
            <person name="Heo J."/>
            <person name="Kwon S.-W."/>
        </authorList>
    </citation>
    <scope>NUCLEOTIDE SEQUENCE [LARGE SCALE GENOMIC DNA]</scope>
    <source>
        <strain evidence="10 11">5GH32-13</strain>
    </source>
</reference>
<evidence type="ECO:0000256" key="3">
    <source>
        <dbReference type="ARBA" id="ARBA00022452"/>
    </source>
</evidence>
<dbReference type="InterPro" id="IPR012910">
    <property type="entry name" value="Plug_dom"/>
</dbReference>
<dbReference type="InterPro" id="IPR036942">
    <property type="entry name" value="Beta-barrel_TonB_sf"/>
</dbReference>
<keyword evidence="3 8" id="KW-1134">Transmembrane beta strand</keyword>
<dbReference type="SUPFAM" id="SSF49464">
    <property type="entry name" value="Carboxypeptidase regulatory domain-like"/>
    <property type="match status" value="1"/>
</dbReference>
<dbReference type="GO" id="GO:0044718">
    <property type="term" value="P:siderophore transmembrane transport"/>
    <property type="evidence" value="ECO:0007669"/>
    <property type="project" value="TreeGrafter"/>
</dbReference>
<dbReference type="Gene3D" id="2.170.130.10">
    <property type="entry name" value="TonB-dependent receptor, plug domain"/>
    <property type="match status" value="1"/>
</dbReference>
<evidence type="ECO:0000313" key="11">
    <source>
        <dbReference type="Proteomes" id="UP000263900"/>
    </source>
</evidence>
<dbReference type="NCBIfam" id="TIGR04056">
    <property type="entry name" value="OMP_RagA_SusC"/>
    <property type="match status" value="1"/>
</dbReference>